<proteinExistence type="inferred from homology"/>
<dbReference type="Proteomes" id="UP000887574">
    <property type="component" value="Unplaced"/>
</dbReference>
<dbReference type="InterPro" id="IPR002018">
    <property type="entry name" value="CarbesteraseB"/>
</dbReference>
<keyword evidence="3 4" id="KW-0378">Hydrolase</keyword>
<evidence type="ECO:0000313" key="7">
    <source>
        <dbReference type="WBParaSite" id="jg11022"/>
    </source>
</evidence>
<evidence type="ECO:0000313" key="6">
    <source>
        <dbReference type="Proteomes" id="UP000887574"/>
    </source>
</evidence>
<dbReference type="GO" id="GO:0052689">
    <property type="term" value="F:carboxylic ester hydrolase activity"/>
    <property type="evidence" value="ECO:0007669"/>
    <property type="project" value="UniProtKB-KW"/>
</dbReference>
<name>A0A915CP15_9BILA</name>
<evidence type="ECO:0000256" key="4">
    <source>
        <dbReference type="RuleBase" id="RU361235"/>
    </source>
</evidence>
<evidence type="ECO:0000259" key="5">
    <source>
        <dbReference type="Pfam" id="PF00135"/>
    </source>
</evidence>
<dbReference type="SUPFAM" id="SSF53474">
    <property type="entry name" value="alpha/beta-Hydrolases"/>
    <property type="match status" value="1"/>
</dbReference>
<evidence type="ECO:0000256" key="2">
    <source>
        <dbReference type="ARBA" id="ARBA00022487"/>
    </source>
</evidence>
<organism evidence="6 7">
    <name type="scientific">Ditylenchus dipsaci</name>
    <dbReference type="NCBI Taxonomy" id="166011"/>
    <lineage>
        <taxon>Eukaryota</taxon>
        <taxon>Metazoa</taxon>
        <taxon>Ecdysozoa</taxon>
        <taxon>Nematoda</taxon>
        <taxon>Chromadorea</taxon>
        <taxon>Rhabditida</taxon>
        <taxon>Tylenchina</taxon>
        <taxon>Tylenchomorpha</taxon>
        <taxon>Sphaerularioidea</taxon>
        <taxon>Anguinidae</taxon>
        <taxon>Anguininae</taxon>
        <taxon>Ditylenchus</taxon>
    </lineage>
</organism>
<dbReference type="Pfam" id="PF00135">
    <property type="entry name" value="COesterase"/>
    <property type="match status" value="1"/>
</dbReference>
<feature type="domain" description="Carboxylesterase type B" evidence="5">
    <location>
        <begin position="21"/>
        <end position="198"/>
    </location>
</feature>
<reference evidence="7" key="1">
    <citation type="submission" date="2022-11" db="UniProtKB">
        <authorList>
            <consortium name="WormBaseParasite"/>
        </authorList>
    </citation>
    <scope>IDENTIFICATION</scope>
</reference>
<dbReference type="EC" id="3.1.1.-" evidence="4"/>
<dbReference type="InterPro" id="IPR051093">
    <property type="entry name" value="Neuroligin/BSAL"/>
</dbReference>
<keyword evidence="2" id="KW-0719">Serine esterase</keyword>
<dbReference type="InterPro" id="IPR029058">
    <property type="entry name" value="AB_hydrolase_fold"/>
</dbReference>
<comment type="similarity">
    <text evidence="1 4">Belongs to the type-B carboxylesterase/lipase family.</text>
</comment>
<dbReference type="PROSITE" id="PS00122">
    <property type="entry name" value="CARBOXYLESTERASE_B_1"/>
    <property type="match status" value="1"/>
</dbReference>
<dbReference type="AlphaFoldDB" id="A0A915CP15"/>
<dbReference type="PANTHER" id="PTHR43903">
    <property type="entry name" value="NEUROLIGIN"/>
    <property type="match status" value="1"/>
</dbReference>
<evidence type="ECO:0000256" key="3">
    <source>
        <dbReference type="ARBA" id="ARBA00022801"/>
    </source>
</evidence>
<dbReference type="WBParaSite" id="jg11022">
    <property type="protein sequence ID" value="jg11022"/>
    <property type="gene ID" value="jg11022"/>
</dbReference>
<evidence type="ECO:0000256" key="1">
    <source>
        <dbReference type="ARBA" id="ARBA00005964"/>
    </source>
</evidence>
<sequence length="253" mass="28340">MRYYQRKYGDQRDVIERMHCFFSLGTQTGEAGNFGLWDQTAALLFVHKHIGSFGGDLTKVTVLGDSAGGASAHALSLSHYSYFYFQQTIQSSGSLYNPWSHSLKTIEQSKNVSQQLGCYIPASVQQTKDCLKKVNNSQIWNVLKGFGVQRNSTEMFFWTPIMDQDFFVNQNISQLTKISPIGNTMYSSTKGDGLISSKFFSGLAVFSFANLRKVICGHGVSRCDIWGHDFDGGDICQQPTRKALFKTKQINIC</sequence>
<dbReference type="Gene3D" id="3.40.50.1820">
    <property type="entry name" value="alpha/beta hydrolase"/>
    <property type="match status" value="1"/>
</dbReference>
<accession>A0A915CP15</accession>
<protein>
    <recommendedName>
        <fullName evidence="4">Carboxylic ester hydrolase</fullName>
        <ecNumber evidence="4">3.1.1.-</ecNumber>
    </recommendedName>
</protein>
<dbReference type="InterPro" id="IPR019826">
    <property type="entry name" value="Carboxylesterase_B_AS"/>
</dbReference>
<keyword evidence="6" id="KW-1185">Reference proteome</keyword>